<dbReference type="EMBL" id="SMKX01000003">
    <property type="protein sequence ID" value="TDD62993.1"/>
    <property type="molecule type" value="Genomic_DNA"/>
</dbReference>
<name>A0A4R4ZV09_9ACTN</name>
<dbReference type="Pfam" id="PF11066">
    <property type="entry name" value="DUF2867"/>
    <property type="match status" value="1"/>
</dbReference>
<reference evidence="1 2" key="1">
    <citation type="submission" date="2019-03" db="EMBL/GenBank/DDBJ databases">
        <title>Draft genome sequences of novel Actinobacteria.</title>
        <authorList>
            <person name="Sahin N."/>
            <person name="Ay H."/>
            <person name="Saygin H."/>
        </authorList>
    </citation>
    <scope>NUCLEOTIDE SEQUENCE [LARGE SCALE GENOMIC DNA]</scope>
    <source>
        <strain evidence="1 2">JCM 13523</strain>
    </source>
</reference>
<proteinExistence type="predicted"/>
<dbReference type="Proteomes" id="UP000295124">
    <property type="component" value="Unassembled WGS sequence"/>
</dbReference>
<organism evidence="1 2">
    <name type="scientific">Kribbella antibiotica</name>
    <dbReference type="NCBI Taxonomy" id="190195"/>
    <lineage>
        <taxon>Bacteria</taxon>
        <taxon>Bacillati</taxon>
        <taxon>Actinomycetota</taxon>
        <taxon>Actinomycetes</taxon>
        <taxon>Propionibacteriales</taxon>
        <taxon>Kribbellaceae</taxon>
        <taxon>Kribbella</taxon>
    </lineage>
</organism>
<dbReference type="InterPro" id="IPR021295">
    <property type="entry name" value="DUF2867"/>
</dbReference>
<dbReference type="RefSeq" id="WP_132164460.1">
    <property type="nucleotide sequence ID" value="NZ_SMKX01000003.1"/>
</dbReference>
<evidence type="ECO:0000313" key="2">
    <source>
        <dbReference type="Proteomes" id="UP000295124"/>
    </source>
</evidence>
<accession>A0A4R4ZV09</accession>
<gene>
    <name evidence="1" type="ORF">E1263_01405</name>
</gene>
<comment type="caution">
    <text evidence="1">The sequence shown here is derived from an EMBL/GenBank/DDBJ whole genome shotgun (WGS) entry which is preliminary data.</text>
</comment>
<dbReference type="AlphaFoldDB" id="A0A4R4ZV09"/>
<evidence type="ECO:0000313" key="1">
    <source>
        <dbReference type="EMBL" id="TDD62993.1"/>
    </source>
</evidence>
<protein>
    <submittedName>
        <fullName evidence="1">DUF2867 domain-containing protein</fullName>
    </submittedName>
</protein>
<keyword evidence="2" id="KW-1185">Reference proteome</keyword>
<sequence>MNLPELDDLLPTADEIDVKTAHGPVTLREFTAGALAFNPWWLKSLYGVRVVLATVMRLGYVGIPNPKNLRPETLSFTPGAPASFFTVERGEEDHYLLIKVSDNHLVAYLAFITDNYQPATFTVVTLVQYLRPAGRLYYRAIKPFHHLVVRSMCTAGLTTFGGKDLGLAGGQ</sequence>
<dbReference type="OrthoDB" id="7058586at2"/>